<dbReference type="Proteomes" id="UP001258945">
    <property type="component" value="Unassembled WGS sequence"/>
</dbReference>
<evidence type="ECO:0000256" key="2">
    <source>
        <dbReference type="SAM" id="SignalP"/>
    </source>
</evidence>
<evidence type="ECO:0000313" key="4">
    <source>
        <dbReference type="EMBL" id="MDT8331394.1"/>
    </source>
</evidence>
<evidence type="ECO:0000313" key="6">
    <source>
        <dbReference type="Proteomes" id="UP001258945"/>
    </source>
</evidence>
<accession>A0A1L7AII9</accession>
<feature type="chain" id="PRO_5012837770" description="Glycine zipper 2TM domain-containing protein" evidence="2">
    <location>
        <begin position="32"/>
        <end position="91"/>
    </location>
</feature>
<proteinExistence type="predicted"/>
<keyword evidence="6" id="KW-1185">Reference proteome</keyword>
<organism evidence="3 5">
    <name type="scientific">Roseomonas gilardii</name>
    <dbReference type="NCBI Taxonomy" id="257708"/>
    <lineage>
        <taxon>Bacteria</taxon>
        <taxon>Pseudomonadati</taxon>
        <taxon>Pseudomonadota</taxon>
        <taxon>Alphaproteobacteria</taxon>
        <taxon>Acetobacterales</taxon>
        <taxon>Roseomonadaceae</taxon>
        <taxon>Roseomonas</taxon>
    </lineage>
</organism>
<dbReference type="EMBL" id="CP015583">
    <property type="protein sequence ID" value="APT58608.1"/>
    <property type="molecule type" value="Genomic_DNA"/>
</dbReference>
<name>A0A1L7AII9_9PROT</name>
<gene>
    <name evidence="3" type="ORF">RGI145_17300</name>
    <name evidence="4" type="ORF">RQ831_10040</name>
</gene>
<evidence type="ECO:0000313" key="5">
    <source>
        <dbReference type="Proteomes" id="UP000185494"/>
    </source>
</evidence>
<reference evidence="4" key="3">
    <citation type="submission" date="2023-09" db="EMBL/GenBank/DDBJ databases">
        <authorList>
            <person name="Schober I."/>
            <person name="Bunk B."/>
        </authorList>
    </citation>
    <scope>NUCLEOTIDE SEQUENCE</scope>
    <source>
        <strain evidence="4">DSM 103800</strain>
    </source>
</reference>
<reference evidence="4 6" key="2">
    <citation type="journal article" date="2019" name="Microb. Pathog.">
        <title>Comparison of VITEK 2, MALDI-TOF MS, 16S rRNA gene sequencing, and whole-genome sequencing for identification of Roseomonas mucosa.</title>
        <authorList>
            <person name="Rudolph W.W."/>
            <person name="Gunzer F."/>
            <person name="Trauth M."/>
            <person name="Bunk B."/>
            <person name="Bigge R."/>
            <person name="Schrottner P."/>
        </authorList>
    </citation>
    <scope>NUCLEOTIDE SEQUENCE [LARGE SCALE GENOMIC DNA]</scope>
    <source>
        <strain evidence="4 6">DSM 103800</strain>
    </source>
</reference>
<feature type="signal peptide" evidence="2">
    <location>
        <begin position="1"/>
        <end position="31"/>
    </location>
</feature>
<feature type="region of interest" description="Disordered" evidence="1">
    <location>
        <begin position="67"/>
        <end position="91"/>
    </location>
</feature>
<dbReference type="Proteomes" id="UP000185494">
    <property type="component" value="Chromosome 1"/>
</dbReference>
<dbReference type="EMBL" id="JAVVDO010000013">
    <property type="protein sequence ID" value="MDT8331394.1"/>
    <property type="molecule type" value="Genomic_DNA"/>
</dbReference>
<evidence type="ECO:0008006" key="7">
    <source>
        <dbReference type="Google" id="ProtNLM"/>
    </source>
</evidence>
<evidence type="ECO:0000313" key="3">
    <source>
        <dbReference type="EMBL" id="APT58608.1"/>
    </source>
</evidence>
<reference evidence="3 5" key="1">
    <citation type="submission" date="2016-05" db="EMBL/GenBank/DDBJ databases">
        <title>Complete Genome and Methylome Analysis of Psychrotrophic Bacterial Isolates from Antarctic Lake Untersee.</title>
        <authorList>
            <person name="Fomenkov A."/>
            <person name="Akimov V.N."/>
            <person name="Vasilyeva L.V."/>
            <person name="Andersen D."/>
            <person name="Vincze T."/>
            <person name="Roberts R.J."/>
        </authorList>
    </citation>
    <scope>NUCLEOTIDE SEQUENCE [LARGE SCALE GENOMIC DNA]</scope>
    <source>
        <strain evidence="3 5">U14-5</strain>
    </source>
</reference>
<keyword evidence="2" id="KW-0732">Signal</keyword>
<evidence type="ECO:0000256" key="1">
    <source>
        <dbReference type="SAM" id="MobiDB-lite"/>
    </source>
</evidence>
<sequence>MRRRITLSALAAPLLGLGLLAALPLSAPASAKEGGCVKDGAVGAVAGHFVGKGHAVAGAAAGCAVGVHRRHEAEKQDQKQQDDKGGNGSSG</sequence>
<dbReference type="AlphaFoldDB" id="A0A1L7AII9"/>
<dbReference type="KEGG" id="rgi:RGI145_17300"/>
<protein>
    <recommendedName>
        <fullName evidence="7">Glycine zipper 2TM domain-containing protein</fullName>
    </recommendedName>
</protein>
<dbReference type="RefSeq" id="WP_075799366.1">
    <property type="nucleotide sequence ID" value="NZ_CP015583.1"/>
</dbReference>
<feature type="compositionally biased region" description="Basic and acidic residues" evidence="1">
    <location>
        <begin position="71"/>
        <end position="85"/>
    </location>
</feature>